<evidence type="ECO:0000313" key="2">
    <source>
        <dbReference type="EMBL" id="SFP69715.1"/>
    </source>
</evidence>
<dbReference type="Gene3D" id="6.10.140.530">
    <property type="match status" value="1"/>
</dbReference>
<dbReference type="PROSITE" id="PS50035">
    <property type="entry name" value="PLD"/>
    <property type="match status" value="1"/>
</dbReference>
<dbReference type="InterPro" id="IPR025202">
    <property type="entry name" value="PLD-like_dom"/>
</dbReference>
<reference evidence="2 3" key="1">
    <citation type="submission" date="2016-10" db="EMBL/GenBank/DDBJ databases">
        <authorList>
            <person name="de Groot N.N."/>
        </authorList>
    </citation>
    <scope>NUCLEOTIDE SEQUENCE [LARGE SCALE GENOMIC DNA]</scope>
    <source>
        <strain evidence="2 3">DSM 28286</strain>
    </source>
</reference>
<dbReference type="Pfam" id="PF13091">
    <property type="entry name" value="PLDc_2"/>
    <property type="match status" value="1"/>
</dbReference>
<dbReference type="GO" id="GO:0003824">
    <property type="term" value="F:catalytic activity"/>
    <property type="evidence" value="ECO:0007669"/>
    <property type="project" value="InterPro"/>
</dbReference>
<dbReference type="InterPro" id="IPR005114">
    <property type="entry name" value="Helicase_assoc"/>
</dbReference>
<dbReference type="Pfam" id="PF03457">
    <property type="entry name" value="HA"/>
    <property type="match status" value="1"/>
</dbReference>
<accession>A0A1I5SG85</accession>
<dbReference type="SUPFAM" id="SSF56024">
    <property type="entry name" value="Phospholipase D/nuclease"/>
    <property type="match status" value="1"/>
</dbReference>
<dbReference type="AlphaFoldDB" id="A0A1I5SG85"/>
<dbReference type="Proteomes" id="UP000199031">
    <property type="component" value="Unassembled WGS sequence"/>
</dbReference>
<dbReference type="InterPro" id="IPR001736">
    <property type="entry name" value="PLipase_D/transphosphatidylase"/>
</dbReference>
<dbReference type="OrthoDB" id="7056491at2"/>
<dbReference type="RefSeq" id="WP_090654583.1">
    <property type="nucleotide sequence ID" value="NZ_FOXQ01000001.1"/>
</dbReference>
<dbReference type="GO" id="GO:0006793">
    <property type="term" value="P:phosphorus metabolic process"/>
    <property type="evidence" value="ECO:0007669"/>
    <property type="project" value="UniProtKB-ARBA"/>
</dbReference>
<sequence>MQVNFIGHGLHNDNQINVGEQLAASFSDNKIFETFHGFVAFAASSGILKLDKSLNIAQQNFKKLVFYIGVDNKGTSKQALELLLEKGIETYIYHREEEYITYHPKLFLFEGQKHTRVIIGSSNLTHSGFINNIEACIQLDFQPATDKQGNKLLSEVKQYFREFLTLQSQFLFKLDKELITKYDEQGLLYSQFEKGTEKETQPTDGENGVATDEVFIPEDIIFENGELPNERNYSNKPPVVTDTDFENFEIFLPQYVEYKNSVNPTGVINDNTQYVENRQLVNWYDRIKELIRFDILPLELELRLREAGFPIGDGKYSRSAYIWEQNFQKLKQYMVKHKQTRAYVPQHKDRNHPDYELGGWFARQKLRRKKKIIPYFLEGEFEKLQSVGFVWETMNAGGKSDDDIWLENYFQLETAWNERSHKLKLPLQKTPDGKWLIGKWLADQIANYKNTTRKNANGEVLKLLPERAAIIEELCGKQIWNWEQYKREQILNLQIERYLEFRKKYPNEKPDDDRSFDDVLQWKSQTRYRYKGDTSEKNKWRMEILNSERVKFPWDE</sequence>
<evidence type="ECO:0000313" key="3">
    <source>
        <dbReference type="Proteomes" id="UP000199031"/>
    </source>
</evidence>
<keyword evidence="3" id="KW-1185">Reference proteome</keyword>
<evidence type="ECO:0000259" key="1">
    <source>
        <dbReference type="PROSITE" id="PS50035"/>
    </source>
</evidence>
<name>A0A1I5SG85_9BACT</name>
<organism evidence="2 3">
    <name type="scientific">Parafilimonas terrae</name>
    <dbReference type="NCBI Taxonomy" id="1465490"/>
    <lineage>
        <taxon>Bacteria</taxon>
        <taxon>Pseudomonadati</taxon>
        <taxon>Bacteroidota</taxon>
        <taxon>Chitinophagia</taxon>
        <taxon>Chitinophagales</taxon>
        <taxon>Chitinophagaceae</taxon>
        <taxon>Parafilimonas</taxon>
    </lineage>
</organism>
<dbReference type="Gene3D" id="3.30.870.10">
    <property type="entry name" value="Endonuclease Chain A"/>
    <property type="match status" value="1"/>
</dbReference>
<proteinExistence type="predicted"/>
<feature type="domain" description="PLD phosphodiesterase" evidence="1">
    <location>
        <begin position="98"/>
        <end position="128"/>
    </location>
</feature>
<gene>
    <name evidence="2" type="ORF">SAMN05444277_101749</name>
</gene>
<dbReference type="EMBL" id="FOXQ01000001">
    <property type="protein sequence ID" value="SFP69715.1"/>
    <property type="molecule type" value="Genomic_DNA"/>
</dbReference>
<dbReference type="CDD" id="cd09117">
    <property type="entry name" value="PLDc_Bfil_DEXD_like"/>
    <property type="match status" value="1"/>
</dbReference>
<protein>
    <submittedName>
        <fullName evidence="2">HKD family nuclease</fullName>
    </submittedName>
</protein>